<dbReference type="InterPro" id="IPR051918">
    <property type="entry name" value="STPP_CPPED1"/>
</dbReference>
<gene>
    <name evidence="2" type="ORF">GCM10023186_44250</name>
</gene>
<keyword evidence="3" id="KW-1185">Reference proteome</keyword>
<proteinExistence type="predicted"/>
<dbReference type="PANTHER" id="PTHR43143">
    <property type="entry name" value="METALLOPHOSPHOESTERASE, CALCINEURIN SUPERFAMILY"/>
    <property type="match status" value="1"/>
</dbReference>
<accession>A0ABP8JMU3</accession>
<dbReference type="SUPFAM" id="SSF56300">
    <property type="entry name" value="Metallo-dependent phosphatases"/>
    <property type="match status" value="1"/>
</dbReference>
<dbReference type="PANTHER" id="PTHR43143:SF1">
    <property type="entry name" value="SERINE_THREONINE-PROTEIN PHOSPHATASE CPPED1"/>
    <property type="match status" value="1"/>
</dbReference>
<dbReference type="Pfam" id="PF00149">
    <property type="entry name" value="Metallophos"/>
    <property type="match status" value="1"/>
</dbReference>
<feature type="domain" description="Calcineurin-like phosphoesterase" evidence="1">
    <location>
        <begin position="55"/>
        <end position="226"/>
    </location>
</feature>
<reference evidence="3" key="1">
    <citation type="journal article" date="2019" name="Int. J. Syst. Evol. Microbiol.">
        <title>The Global Catalogue of Microorganisms (GCM) 10K type strain sequencing project: providing services to taxonomists for standard genome sequencing and annotation.</title>
        <authorList>
            <consortium name="The Broad Institute Genomics Platform"/>
            <consortium name="The Broad Institute Genome Sequencing Center for Infectious Disease"/>
            <person name="Wu L."/>
            <person name="Ma J."/>
        </authorList>
    </citation>
    <scope>NUCLEOTIDE SEQUENCE [LARGE SCALE GENOMIC DNA]</scope>
    <source>
        <strain evidence="3">JCM 17924</strain>
    </source>
</reference>
<organism evidence="2 3">
    <name type="scientific">Hymenobacter koreensis</name>
    <dbReference type="NCBI Taxonomy" id="1084523"/>
    <lineage>
        <taxon>Bacteria</taxon>
        <taxon>Pseudomonadati</taxon>
        <taxon>Bacteroidota</taxon>
        <taxon>Cytophagia</taxon>
        <taxon>Cytophagales</taxon>
        <taxon>Hymenobacteraceae</taxon>
        <taxon>Hymenobacter</taxon>
    </lineage>
</organism>
<evidence type="ECO:0000313" key="2">
    <source>
        <dbReference type="EMBL" id="GAA4393072.1"/>
    </source>
</evidence>
<protein>
    <submittedName>
        <fullName evidence="2">Metallophosphoesterase</fullName>
    </submittedName>
</protein>
<dbReference type="EMBL" id="BAABHA010000015">
    <property type="protein sequence ID" value="GAA4393072.1"/>
    <property type="molecule type" value="Genomic_DNA"/>
</dbReference>
<comment type="caution">
    <text evidence="2">The sequence shown here is derived from an EMBL/GenBank/DDBJ whole genome shotgun (WGS) entry which is preliminary data.</text>
</comment>
<dbReference type="PROSITE" id="PS51257">
    <property type="entry name" value="PROKAR_LIPOPROTEIN"/>
    <property type="match status" value="1"/>
</dbReference>
<sequence length="268" mass="30466">MRGIVPALFFLLFSGCDLLEFSPNETRSPAKYRDLTRKNLEALAAKPNPSGGDTLRFVFIGDSQRFYDEAEEFVKSINRRRDVAFVVIAGDISDFGMGREMRWVDERLRKMNIPYLTVIGNHDYVANGRGAYETIYGPLNYTFTYADTRFVLVDTNGREVGFNGSVPDMSWVNRTLATSGGARRQIVMSHVPPTDGDFDPQLVGPYVQALENAPGLVFQLNGHQHDFSVRQPYENGITFVNSYSFEKREYVVFTLWGDKEFKLETVSY</sequence>
<name>A0ABP8JMU3_9BACT</name>
<dbReference type="Gene3D" id="3.60.21.10">
    <property type="match status" value="1"/>
</dbReference>
<evidence type="ECO:0000259" key="1">
    <source>
        <dbReference type="Pfam" id="PF00149"/>
    </source>
</evidence>
<dbReference type="InterPro" id="IPR004843">
    <property type="entry name" value="Calcineurin-like_PHP"/>
</dbReference>
<dbReference type="InterPro" id="IPR029052">
    <property type="entry name" value="Metallo-depent_PP-like"/>
</dbReference>
<dbReference type="Proteomes" id="UP001500454">
    <property type="component" value="Unassembled WGS sequence"/>
</dbReference>
<evidence type="ECO:0000313" key="3">
    <source>
        <dbReference type="Proteomes" id="UP001500454"/>
    </source>
</evidence>